<keyword evidence="2" id="KW-1185">Reference proteome</keyword>
<organism evidence="1 2">
    <name type="scientific">Desulforhopalus singaporensis</name>
    <dbReference type="NCBI Taxonomy" id="91360"/>
    <lineage>
        <taxon>Bacteria</taxon>
        <taxon>Pseudomonadati</taxon>
        <taxon>Thermodesulfobacteriota</taxon>
        <taxon>Desulfobulbia</taxon>
        <taxon>Desulfobulbales</taxon>
        <taxon>Desulfocapsaceae</taxon>
        <taxon>Desulforhopalus</taxon>
    </lineage>
</organism>
<dbReference type="EMBL" id="FNJI01000022">
    <property type="protein sequence ID" value="SDP50124.1"/>
    <property type="molecule type" value="Genomic_DNA"/>
</dbReference>
<proteinExistence type="predicted"/>
<name>A0A1H0T7Y7_9BACT</name>
<dbReference type="InterPro" id="IPR008792">
    <property type="entry name" value="PQQD"/>
</dbReference>
<dbReference type="OrthoDB" id="5432723at2"/>
<reference evidence="1 2" key="1">
    <citation type="submission" date="2016-10" db="EMBL/GenBank/DDBJ databases">
        <authorList>
            <person name="de Groot N.N."/>
        </authorList>
    </citation>
    <scope>NUCLEOTIDE SEQUENCE [LARGE SCALE GENOMIC DNA]</scope>
    <source>
        <strain evidence="1 2">DSM 12130</strain>
    </source>
</reference>
<dbReference type="Pfam" id="PF05402">
    <property type="entry name" value="PqqD"/>
    <property type="match status" value="1"/>
</dbReference>
<dbReference type="AlphaFoldDB" id="A0A1H0T7Y7"/>
<dbReference type="Gene3D" id="1.10.10.1150">
    <property type="entry name" value="Coenzyme PQQ synthesis protein D (PqqD)"/>
    <property type="match status" value="1"/>
</dbReference>
<dbReference type="InterPro" id="IPR041881">
    <property type="entry name" value="PqqD_sf"/>
</dbReference>
<dbReference type="RefSeq" id="WP_092224209.1">
    <property type="nucleotide sequence ID" value="NZ_FNJI01000022.1"/>
</dbReference>
<evidence type="ECO:0000313" key="2">
    <source>
        <dbReference type="Proteomes" id="UP000199073"/>
    </source>
</evidence>
<protein>
    <submittedName>
        <fullName evidence="1">Coenzyme PQQ synthesis protein D (PqqD)</fullName>
    </submittedName>
</protein>
<gene>
    <name evidence="1" type="ORF">SAMN05660330_02975</name>
</gene>
<sequence length="92" mass="10287">MELTSKPTIQEGYKAETFDGEVILYTVAGTKAVYLNGTAQLIWLLCQQDLNVGEIQEALIEQYPQQAEQIRSDVIATLEDLQEKGVITLLDQ</sequence>
<accession>A0A1H0T7Y7</accession>
<dbReference type="Proteomes" id="UP000199073">
    <property type="component" value="Unassembled WGS sequence"/>
</dbReference>
<evidence type="ECO:0000313" key="1">
    <source>
        <dbReference type="EMBL" id="SDP50124.1"/>
    </source>
</evidence>